<organism evidence="2 3">
    <name type="scientific">Potamilus streckersoni</name>
    <dbReference type="NCBI Taxonomy" id="2493646"/>
    <lineage>
        <taxon>Eukaryota</taxon>
        <taxon>Metazoa</taxon>
        <taxon>Spiralia</taxon>
        <taxon>Lophotrochozoa</taxon>
        <taxon>Mollusca</taxon>
        <taxon>Bivalvia</taxon>
        <taxon>Autobranchia</taxon>
        <taxon>Heteroconchia</taxon>
        <taxon>Palaeoheterodonta</taxon>
        <taxon>Unionida</taxon>
        <taxon>Unionoidea</taxon>
        <taxon>Unionidae</taxon>
        <taxon>Ambleminae</taxon>
        <taxon>Lampsilini</taxon>
        <taxon>Potamilus</taxon>
    </lineage>
</organism>
<feature type="region of interest" description="Disordered" evidence="1">
    <location>
        <begin position="30"/>
        <end position="62"/>
    </location>
</feature>
<comment type="caution">
    <text evidence="2">The sequence shown here is derived from an EMBL/GenBank/DDBJ whole genome shotgun (WGS) entry which is preliminary data.</text>
</comment>
<protein>
    <submittedName>
        <fullName evidence="2">Uncharacterized protein</fullName>
    </submittedName>
</protein>
<reference evidence="2" key="1">
    <citation type="journal article" date="2021" name="Genome Biol. Evol.">
        <title>A High-Quality Reference Genome for a Parasitic Bivalve with Doubly Uniparental Inheritance (Bivalvia: Unionida).</title>
        <authorList>
            <person name="Smith C.H."/>
        </authorList>
    </citation>
    <scope>NUCLEOTIDE SEQUENCE</scope>
    <source>
        <strain evidence="2">CHS0354</strain>
    </source>
</reference>
<dbReference type="EMBL" id="JAEAOA010002194">
    <property type="protein sequence ID" value="KAK3586207.1"/>
    <property type="molecule type" value="Genomic_DNA"/>
</dbReference>
<keyword evidence="3" id="KW-1185">Reference proteome</keyword>
<accession>A0AAE0S6B4</accession>
<name>A0AAE0S6B4_9BIVA</name>
<reference evidence="2" key="2">
    <citation type="journal article" date="2021" name="Genome Biol. Evol.">
        <title>Developing a high-quality reference genome for a parasitic bivalve with doubly uniparental inheritance (Bivalvia: Unionida).</title>
        <authorList>
            <person name="Smith C.H."/>
        </authorList>
    </citation>
    <scope>NUCLEOTIDE SEQUENCE</scope>
    <source>
        <strain evidence="2">CHS0354</strain>
        <tissue evidence="2">Mantle</tissue>
    </source>
</reference>
<dbReference type="AlphaFoldDB" id="A0AAE0S6B4"/>
<feature type="non-terminal residue" evidence="2">
    <location>
        <position position="1"/>
    </location>
</feature>
<evidence type="ECO:0000256" key="1">
    <source>
        <dbReference type="SAM" id="MobiDB-lite"/>
    </source>
</evidence>
<dbReference type="Proteomes" id="UP001195483">
    <property type="component" value="Unassembled WGS sequence"/>
</dbReference>
<feature type="non-terminal residue" evidence="2">
    <location>
        <position position="62"/>
    </location>
</feature>
<feature type="compositionally biased region" description="Polar residues" evidence="1">
    <location>
        <begin position="50"/>
        <end position="62"/>
    </location>
</feature>
<proteinExistence type="predicted"/>
<evidence type="ECO:0000313" key="2">
    <source>
        <dbReference type="EMBL" id="KAK3586207.1"/>
    </source>
</evidence>
<evidence type="ECO:0000313" key="3">
    <source>
        <dbReference type="Proteomes" id="UP001195483"/>
    </source>
</evidence>
<gene>
    <name evidence="2" type="ORF">CHS0354_037538</name>
</gene>
<reference evidence="2" key="3">
    <citation type="submission" date="2023-05" db="EMBL/GenBank/DDBJ databases">
        <authorList>
            <person name="Smith C.H."/>
        </authorList>
    </citation>
    <scope>NUCLEOTIDE SEQUENCE</scope>
    <source>
        <strain evidence="2">CHS0354</strain>
        <tissue evidence="2">Mantle</tissue>
    </source>
</reference>
<sequence length="62" mass="6935">GTAYADYMNELFTRCGALIHRDVDRQIIVPQAQSSRKETSNLIAPPLPKQRSQVQPETVPTP</sequence>